<dbReference type="EMBL" id="CP021983">
    <property type="protein sequence ID" value="ASC72955.1"/>
    <property type="molecule type" value="Genomic_DNA"/>
</dbReference>
<dbReference type="GO" id="GO:0071111">
    <property type="term" value="F:cyclic-guanylate-specific phosphodiesterase activity"/>
    <property type="evidence" value="ECO:0007669"/>
    <property type="project" value="InterPro"/>
</dbReference>
<dbReference type="SUPFAM" id="SSF141868">
    <property type="entry name" value="EAL domain-like"/>
    <property type="match status" value="1"/>
</dbReference>
<dbReference type="InterPro" id="IPR001633">
    <property type="entry name" value="EAL_dom"/>
</dbReference>
<evidence type="ECO:0000313" key="2">
    <source>
        <dbReference type="EMBL" id="ASC72955.1"/>
    </source>
</evidence>
<dbReference type="CDD" id="cd01948">
    <property type="entry name" value="EAL"/>
    <property type="match status" value="1"/>
</dbReference>
<dbReference type="Pfam" id="PF00563">
    <property type="entry name" value="EAL"/>
    <property type="match status" value="1"/>
</dbReference>
<proteinExistence type="predicted"/>
<dbReference type="InterPro" id="IPR035919">
    <property type="entry name" value="EAL_sf"/>
</dbReference>
<protein>
    <submittedName>
        <fullName evidence="2">EAL domain-containing protein</fullName>
    </submittedName>
</protein>
<dbReference type="STRING" id="1641165.XM38_09600"/>
<dbReference type="SMART" id="SM00052">
    <property type="entry name" value="EAL"/>
    <property type="match status" value="1"/>
</dbReference>
<evidence type="ECO:0000313" key="3">
    <source>
        <dbReference type="Proteomes" id="UP000191901"/>
    </source>
</evidence>
<reference evidence="2 3" key="1">
    <citation type="journal article" date="2016" name="Biochim. Biophys. Acta">
        <title>Characterization of red-shifted phycobilisomes isolated from the chlorophyll f-containing cyanobacterium Halomicronema hongdechloris.</title>
        <authorList>
            <person name="Li Y."/>
            <person name="Lin Y."/>
            <person name="Garvey C.J."/>
            <person name="Birch D."/>
            <person name="Corkery R.W."/>
            <person name="Loughlin P.C."/>
            <person name="Scheer H."/>
            <person name="Willows R.D."/>
            <person name="Chen M."/>
        </authorList>
    </citation>
    <scope>NUCLEOTIDE SEQUENCE [LARGE SCALE GENOMIC DNA]</scope>
    <source>
        <strain evidence="2 3">C2206</strain>
    </source>
</reference>
<dbReference type="Proteomes" id="UP000191901">
    <property type="component" value="Chromosome"/>
</dbReference>
<sequence>MTDQKPPSLPACIDCNRGQRLDFDFTMAFQPIVNMATRQIFAQEALVRGLHGESAGYVLAQVTDKTRYDFDQACRVKAVELAARLNIQSDLSINFLPNAVYHPENCIQTTLMAAKRYQFPLDRIIFEFTESEEVKDLTHLRSIVEDYKRRGFRTAIDDFGAGHSGLNLLADFQTDYIKLDMALTRHIDQDNSRQAIVKGIVQVCRELCVELIAEGIETYEEMQALQDMGIELLQGFYFAKPSWQSLATVHWPA</sequence>
<gene>
    <name evidence="2" type="ORF">XM38_039150</name>
</gene>
<dbReference type="AlphaFoldDB" id="A0A1Z3HRQ5"/>
<name>A0A1Z3HRQ5_9CYAN</name>
<evidence type="ECO:0000259" key="1">
    <source>
        <dbReference type="PROSITE" id="PS50883"/>
    </source>
</evidence>
<feature type="domain" description="EAL" evidence="1">
    <location>
        <begin position="2"/>
        <end position="253"/>
    </location>
</feature>
<dbReference type="PANTHER" id="PTHR33121">
    <property type="entry name" value="CYCLIC DI-GMP PHOSPHODIESTERASE PDEF"/>
    <property type="match status" value="1"/>
</dbReference>
<dbReference type="Gene3D" id="3.20.20.450">
    <property type="entry name" value="EAL domain"/>
    <property type="match status" value="1"/>
</dbReference>
<dbReference type="InterPro" id="IPR050706">
    <property type="entry name" value="Cyclic-di-GMP_PDE-like"/>
</dbReference>
<dbReference type="PROSITE" id="PS50883">
    <property type="entry name" value="EAL"/>
    <property type="match status" value="1"/>
</dbReference>
<dbReference type="KEGG" id="hhg:XM38_039150"/>
<accession>A0A1Z3HRQ5</accession>
<keyword evidence="3" id="KW-1185">Reference proteome</keyword>
<organism evidence="2 3">
    <name type="scientific">Halomicronema hongdechloris C2206</name>
    <dbReference type="NCBI Taxonomy" id="1641165"/>
    <lineage>
        <taxon>Bacteria</taxon>
        <taxon>Bacillati</taxon>
        <taxon>Cyanobacteriota</taxon>
        <taxon>Cyanophyceae</taxon>
        <taxon>Nodosilineales</taxon>
        <taxon>Nodosilineaceae</taxon>
        <taxon>Halomicronema</taxon>
    </lineage>
</organism>
<dbReference type="PANTHER" id="PTHR33121:SF15">
    <property type="entry name" value="BLUE LIGHT- AND TEMPERATURE-REGULATED ANTIREPRESSOR BLUF"/>
    <property type="match status" value="1"/>
</dbReference>